<dbReference type="PANTHER" id="PTHR30273:SF2">
    <property type="entry name" value="PROTEIN FECR"/>
    <property type="match status" value="1"/>
</dbReference>
<feature type="domain" description="Protein FecR C-terminal" evidence="3">
    <location>
        <begin position="232"/>
        <end position="297"/>
    </location>
</feature>
<gene>
    <name evidence="4" type="ORF">LDX50_06575</name>
    <name evidence="5" type="ORF">LDX50_12545</name>
    <name evidence="6" type="ORF">LDX50_18265</name>
</gene>
<reference evidence="5" key="1">
    <citation type="submission" date="2021-09" db="EMBL/GenBank/DDBJ databases">
        <title>Fulvivirga sp. isolated from coastal sediment.</title>
        <authorList>
            <person name="Yu H."/>
        </authorList>
    </citation>
    <scope>NUCLEOTIDE SEQUENCE</scope>
    <source>
        <strain evidence="5">1062</strain>
    </source>
</reference>
<dbReference type="Pfam" id="PF04773">
    <property type="entry name" value="FecR"/>
    <property type="match status" value="1"/>
</dbReference>
<keyword evidence="7" id="KW-1185">Reference proteome</keyword>
<dbReference type="InterPro" id="IPR006860">
    <property type="entry name" value="FecR"/>
</dbReference>
<dbReference type="Gene3D" id="2.60.120.1440">
    <property type="match status" value="1"/>
</dbReference>
<evidence type="ECO:0000259" key="3">
    <source>
        <dbReference type="Pfam" id="PF16344"/>
    </source>
</evidence>
<evidence type="ECO:0000259" key="2">
    <source>
        <dbReference type="Pfam" id="PF04773"/>
    </source>
</evidence>
<dbReference type="EMBL" id="JAIXNE010000002">
    <property type="protein sequence ID" value="MCA6074525.1"/>
    <property type="molecule type" value="Genomic_DNA"/>
</dbReference>
<keyword evidence="1" id="KW-0812">Transmembrane</keyword>
<evidence type="ECO:0000313" key="7">
    <source>
        <dbReference type="Proteomes" id="UP001139409"/>
    </source>
</evidence>
<feature type="domain" description="FecR protein" evidence="2">
    <location>
        <begin position="97"/>
        <end position="187"/>
    </location>
</feature>
<evidence type="ECO:0000313" key="5">
    <source>
        <dbReference type="EMBL" id="MCA6075702.1"/>
    </source>
</evidence>
<dbReference type="RefSeq" id="WP_225697640.1">
    <property type="nucleotide sequence ID" value="NZ_JAIXNE010000002.1"/>
</dbReference>
<dbReference type="EMBL" id="JAIXNE010000003">
    <property type="protein sequence ID" value="MCA6075702.1"/>
    <property type="molecule type" value="Genomic_DNA"/>
</dbReference>
<dbReference type="PIRSF" id="PIRSF018266">
    <property type="entry name" value="FecR"/>
    <property type="match status" value="1"/>
</dbReference>
<keyword evidence="1" id="KW-0472">Membrane</keyword>
<organism evidence="5 7">
    <name type="scientific">Fulvivirga sedimenti</name>
    <dbReference type="NCBI Taxonomy" id="2879465"/>
    <lineage>
        <taxon>Bacteria</taxon>
        <taxon>Pseudomonadati</taxon>
        <taxon>Bacteroidota</taxon>
        <taxon>Cytophagia</taxon>
        <taxon>Cytophagales</taxon>
        <taxon>Fulvivirgaceae</taxon>
        <taxon>Fulvivirga</taxon>
    </lineage>
</organism>
<evidence type="ECO:0000313" key="6">
    <source>
        <dbReference type="EMBL" id="MCA6076830.1"/>
    </source>
</evidence>
<proteinExistence type="predicted"/>
<accession>A0A9X1HRZ4</accession>
<keyword evidence="1" id="KW-1133">Transmembrane helix</keyword>
<dbReference type="GO" id="GO:0016989">
    <property type="term" value="F:sigma factor antagonist activity"/>
    <property type="evidence" value="ECO:0007669"/>
    <property type="project" value="TreeGrafter"/>
</dbReference>
<feature type="transmembrane region" description="Helical" evidence="1">
    <location>
        <begin position="69"/>
        <end position="90"/>
    </location>
</feature>
<dbReference type="EMBL" id="JAIXNE010000004">
    <property type="protein sequence ID" value="MCA6076830.1"/>
    <property type="molecule type" value="Genomic_DNA"/>
</dbReference>
<dbReference type="InterPro" id="IPR012373">
    <property type="entry name" value="Ferrdict_sens_TM"/>
</dbReference>
<dbReference type="Gene3D" id="3.55.50.30">
    <property type="match status" value="1"/>
</dbReference>
<protein>
    <submittedName>
        <fullName evidence="5">FecR domain-containing protein</fullName>
    </submittedName>
</protein>
<dbReference type="PANTHER" id="PTHR30273">
    <property type="entry name" value="PERIPLASMIC SIGNAL SENSOR AND SIGMA FACTOR ACTIVATOR FECR-RELATED"/>
    <property type="match status" value="1"/>
</dbReference>
<dbReference type="Pfam" id="PF16344">
    <property type="entry name" value="FecR_C"/>
    <property type="match status" value="1"/>
</dbReference>
<evidence type="ECO:0000313" key="4">
    <source>
        <dbReference type="EMBL" id="MCA6074525.1"/>
    </source>
</evidence>
<dbReference type="AlphaFoldDB" id="A0A9X1HRZ4"/>
<name>A0A9X1HRZ4_9BACT</name>
<comment type="caution">
    <text evidence="5">The sequence shown here is derived from an EMBL/GenBank/DDBJ whole genome shotgun (WGS) entry which is preliminary data.</text>
</comment>
<dbReference type="InterPro" id="IPR032508">
    <property type="entry name" value="FecR_C"/>
</dbReference>
<evidence type="ECO:0000256" key="1">
    <source>
        <dbReference type="SAM" id="Phobius"/>
    </source>
</evidence>
<dbReference type="Proteomes" id="UP001139409">
    <property type="component" value="Unassembled WGS sequence"/>
</dbReference>
<sequence>MKNEEIIQKWLRNELTDADKQILIDSGDWEELQRMMKALSNFRAPEFNVEEQLSVLQSKQHRKASKQRWLLPVFRVAAAVLLLISAYAVFFNNPLTEYQTRAGEALSFYLPDSTQVDMNAESSVSYSKNEWQAQRTVNLQGEAYFDVIPGSVFDVNTSNGIIRVVGTEFNIRSRDNYFEVTCYEGKVSVIRGKTAELLTPGERVRVFNGQLTLDKIELEPARNGIQRYEESHFKSVPLFAVVDELSRQFDIEIELNNQKRDIVFTGAFTHENLELALRAVCIPLDLNFEISENRVIIK</sequence>